<reference evidence="2" key="1">
    <citation type="submission" date="2022-06" db="EMBL/GenBank/DDBJ databases">
        <title>Diverse halophilic archaea isolated from saline environments.</title>
        <authorList>
            <person name="Cui H.-L."/>
        </authorList>
    </citation>
    <scope>NUCLEOTIDE SEQUENCE</scope>
    <source>
        <strain evidence="2">WLHS1</strain>
        <plasmid evidence="2">unnamed3</plasmid>
    </source>
</reference>
<protein>
    <submittedName>
        <fullName evidence="2">Uncharacterized protein</fullName>
    </submittedName>
</protein>
<dbReference type="RefSeq" id="WP_254161576.1">
    <property type="nucleotide sequence ID" value="NZ_CP100358.1"/>
</dbReference>
<evidence type="ECO:0000256" key="1">
    <source>
        <dbReference type="SAM" id="MobiDB-lite"/>
    </source>
</evidence>
<feature type="region of interest" description="Disordered" evidence="1">
    <location>
        <begin position="551"/>
        <end position="591"/>
    </location>
</feature>
<dbReference type="EMBL" id="CP100358">
    <property type="protein sequence ID" value="UTF55997.1"/>
    <property type="molecule type" value="Genomic_DNA"/>
</dbReference>
<name>A0A9E7NCZ1_9EURY</name>
<feature type="compositionally biased region" description="Acidic residues" evidence="1">
    <location>
        <begin position="564"/>
        <end position="580"/>
    </location>
</feature>
<keyword evidence="3" id="KW-1185">Reference proteome</keyword>
<feature type="region of interest" description="Disordered" evidence="1">
    <location>
        <begin position="1"/>
        <end position="69"/>
    </location>
</feature>
<accession>A0A9E7NCZ1</accession>
<geneLocation type="plasmid" evidence="2 3">
    <name>unnamed3</name>
</geneLocation>
<gene>
    <name evidence="2" type="ORF">NGM29_20635</name>
</gene>
<keyword evidence="2" id="KW-0614">Plasmid</keyword>
<dbReference type="KEGG" id="sawl:NGM29_20635"/>
<feature type="compositionally biased region" description="Basic and acidic residues" evidence="1">
    <location>
        <begin position="164"/>
        <end position="188"/>
    </location>
</feature>
<sequence>MSSSPNPDSPVMPLGQDGQGRSVLLMPYDEGLASEAVGKALNEQTDSDPEAKTPDPTSEEENYDSRKGGPVRRFNDIFTSLGSVQIEALGLDGYEIAQATTVFRDETFLNNFPILIPRFTVKCEDDDCGAEYDEEIAFCLECARREMLRDGVSSPPADPADVPEGYRDHPVRHPDPAQKREAEREFESVNKEGQSLRDLYKLCEDDHNRLGVGLHVVKWRYVIAQGDVPTYDPGDMIHEEIDELVRGDPKRIVPVVDANGRVGNYWWACPVHRPPHEAAVVEREPGHCEVCNSRLREVYFVEKESGAATVRKPTKYYFNEEIVTWAFWYPRLNGLDGLSPTHHVWLKQAILHWMDVYASAFYDPSSDRYPNKFMVVHTTNPDTWERNFKKAESDAKENPYSEQIMMNEYSGESQSTPEVQVIDLMNDELLGQDDQMKKRFKSDIRQNWRVTDVFDSELEDAGGLNNEGLQLEVTERGVASRHHDLSTGPLDELAKLMGLTDYRMAFVPEQDEDTDERQAKIDLGQAAADAGLDARLEDGEVDIADGDFEESADAEAGGGGFFSEDADGEVPDADDPEAGGDPEATLGNFSSRELERLTEKLDEGFEHIVWADEDTKADPFWDADDQVPEFVQDAIEAVIDRGDAIFDGIQSLTSGQERKLEDFFREKLTQPEGWSLGSIAEDLQDRFDLDQEVADTIGRTESARVLNKTREEAYKQQGDVDGRKFKWTGPSDHRETDACAWVKEQTKGGVSLERMHDILEEASAKFFPNLKYGGDLVLHPNERHTMIETFKAEFGEAPGPAAVQGTFQEVSA</sequence>
<evidence type="ECO:0000313" key="3">
    <source>
        <dbReference type="Proteomes" id="UP001056855"/>
    </source>
</evidence>
<feature type="region of interest" description="Disordered" evidence="1">
    <location>
        <begin position="150"/>
        <end position="188"/>
    </location>
</feature>
<dbReference type="Proteomes" id="UP001056855">
    <property type="component" value="Plasmid unnamed3"/>
</dbReference>
<organism evidence="2 3">
    <name type="scientific">Natronosalvus rutilus</name>
    <dbReference type="NCBI Taxonomy" id="2953753"/>
    <lineage>
        <taxon>Archaea</taxon>
        <taxon>Methanobacteriati</taxon>
        <taxon>Methanobacteriota</taxon>
        <taxon>Stenosarchaea group</taxon>
        <taxon>Halobacteria</taxon>
        <taxon>Halobacteriales</taxon>
        <taxon>Natrialbaceae</taxon>
        <taxon>Natronosalvus</taxon>
    </lineage>
</organism>
<dbReference type="GeneID" id="73292507"/>
<proteinExistence type="predicted"/>
<evidence type="ECO:0000313" key="2">
    <source>
        <dbReference type="EMBL" id="UTF55997.1"/>
    </source>
</evidence>
<dbReference type="AlphaFoldDB" id="A0A9E7NCZ1"/>